<dbReference type="Proteomes" id="UP000054937">
    <property type="component" value="Unassembled WGS sequence"/>
</dbReference>
<feature type="compositionally biased region" description="Low complexity" evidence="4">
    <location>
        <begin position="504"/>
        <end position="518"/>
    </location>
</feature>
<dbReference type="PANTHER" id="PTHR12446">
    <property type="entry name" value="TESMIN/TSO1-RELATED"/>
    <property type="match status" value="1"/>
</dbReference>
<evidence type="ECO:0000256" key="2">
    <source>
        <dbReference type="ARBA" id="ARBA00007267"/>
    </source>
</evidence>
<dbReference type="InterPro" id="IPR033467">
    <property type="entry name" value="Tesmin/TSO1-like_CXC"/>
</dbReference>
<sequence>MKPEDFLQMEFNQSPQKPYLNVTPVKKNTNTNIFLQKYAYSTPKENLSKDIFRNSNSRNKKNEISEQDDFQEIFGDQGKIQDGVNYNDISDCEYFPLGNKLYDNEQIQNIQRKLIKKQNEVTSYSKQQSDVFFDSPSNIFSSPQISNEKNLKLIGLGKYTNNENNSETKQENLEQQFPKQVVFDPFSQKRIVQNSYRIQQNNINHEHFRQNNQQNNIQQNQRFSENNNNNLNHNQIQQQQKEQAHNEQLRGSFNEVQQQLYNLETQKKKYNYHLGVRNQLFLDTVYKFPQKNKILQNKEDDYQFSEQKMLFQNRIQFCVQAESDSSGEQQYCSCFKANQVCGNQCICKDCCNFEGNELRDLRLQEKEKVEQRQIKKLDRLQKWQKEIEKYEKLQKHVQCYLKFFKIFLNYRKNSYKGFKENKRADKNNEIQQKKDKIQQNLNVLLEQSLKKQGERIFCTCRKSKCKKKYCECLKANLKCTDQCKCTECLNNIEHDNIENEDESQSLSQQENQHQQQNYNNKEQKSLNLKNQLLQNQNLSSKDEQEVAIQYIKNTLFKKIKIDQDEFQIQQELGGQQNSRQAFKQIDNVNYKENILKRQNQQYSIDNSNYDNYSNVMLFQNVNNNDLKQESQNNDTNFNVHFY</sequence>
<feature type="region of interest" description="Disordered" evidence="4">
    <location>
        <begin position="223"/>
        <end position="248"/>
    </location>
</feature>
<keyword evidence="3" id="KW-0539">Nucleus</keyword>
<dbReference type="OrthoDB" id="295640at2759"/>
<dbReference type="GO" id="GO:0006355">
    <property type="term" value="P:regulation of DNA-templated transcription"/>
    <property type="evidence" value="ECO:0007669"/>
    <property type="project" value="TreeGrafter"/>
</dbReference>
<dbReference type="InterPro" id="IPR005172">
    <property type="entry name" value="CRC"/>
</dbReference>
<proteinExistence type="inferred from homology"/>
<dbReference type="PANTHER" id="PTHR12446:SF34">
    <property type="entry name" value="PROTEIN LIN-54 HOMOLOG"/>
    <property type="match status" value="1"/>
</dbReference>
<evidence type="ECO:0000256" key="3">
    <source>
        <dbReference type="ARBA" id="ARBA00023242"/>
    </source>
</evidence>
<dbReference type="AlphaFoldDB" id="A0A0V0QFK8"/>
<evidence type="ECO:0000259" key="5">
    <source>
        <dbReference type="PROSITE" id="PS51634"/>
    </source>
</evidence>
<comment type="similarity">
    <text evidence="2">Belongs to the lin-54 family.</text>
</comment>
<protein>
    <recommendedName>
        <fullName evidence="5">CRC domain-containing protein</fullName>
    </recommendedName>
</protein>
<evidence type="ECO:0000313" key="6">
    <source>
        <dbReference type="EMBL" id="KRX00980.1"/>
    </source>
</evidence>
<evidence type="ECO:0000313" key="7">
    <source>
        <dbReference type="Proteomes" id="UP000054937"/>
    </source>
</evidence>
<feature type="domain" description="CRC" evidence="5">
    <location>
        <begin position="320"/>
        <end position="493"/>
    </location>
</feature>
<organism evidence="6 7">
    <name type="scientific">Pseudocohnilembus persalinus</name>
    <name type="common">Ciliate</name>
    <dbReference type="NCBI Taxonomy" id="266149"/>
    <lineage>
        <taxon>Eukaryota</taxon>
        <taxon>Sar</taxon>
        <taxon>Alveolata</taxon>
        <taxon>Ciliophora</taxon>
        <taxon>Intramacronucleata</taxon>
        <taxon>Oligohymenophorea</taxon>
        <taxon>Scuticociliatia</taxon>
        <taxon>Philasterida</taxon>
        <taxon>Pseudocohnilembidae</taxon>
        <taxon>Pseudocohnilembus</taxon>
    </lineage>
</organism>
<feature type="compositionally biased region" description="Low complexity" evidence="4">
    <location>
        <begin position="223"/>
        <end position="241"/>
    </location>
</feature>
<dbReference type="EMBL" id="LDAU01000180">
    <property type="protein sequence ID" value="KRX00980.1"/>
    <property type="molecule type" value="Genomic_DNA"/>
</dbReference>
<dbReference type="InterPro" id="IPR028307">
    <property type="entry name" value="Lin-54_fam"/>
</dbReference>
<feature type="region of interest" description="Disordered" evidence="4">
    <location>
        <begin position="499"/>
        <end position="518"/>
    </location>
</feature>
<dbReference type="PROSITE" id="PS51634">
    <property type="entry name" value="CRC"/>
    <property type="match status" value="1"/>
</dbReference>
<keyword evidence="7" id="KW-1185">Reference proteome</keyword>
<dbReference type="SMART" id="SM01114">
    <property type="entry name" value="CXC"/>
    <property type="match status" value="2"/>
</dbReference>
<evidence type="ECO:0000256" key="4">
    <source>
        <dbReference type="SAM" id="MobiDB-lite"/>
    </source>
</evidence>
<comment type="caution">
    <text evidence="6">The sequence shown here is derived from an EMBL/GenBank/DDBJ whole genome shotgun (WGS) entry which is preliminary data.</text>
</comment>
<dbReference type="GO" id="GO:0005634">
    <property type="term" value="C:nucleus"/>
    <property type="evidence" value="ECO:0007669"/>
    <property type="project" value="UniProtKB-SubCell"/>
</dbReference>
<comment type="subcellular location">
    <subcellularLocation>
        <location evidence="1">Nucleus</location>
    </subcellularLocation>
</comment>
<dbReference type="InParanoid" id="A0A0V0QFK8"/>
<dbReference type="Pfam" id="PF03638">
    <property type="entry name" value="TCR"/>
    <property type="match status" value="1"/>
</dbReference>
<accession>A0A0V0QFK8</accession>
<evidence type="ECO:0000256" key="1">
    <source>
        <dbReference type="ARBA" id="ARBA00004123"/>
    </source>
</evidence>
<reference evidence="6 7" key="1">
    <citation type="journal article" date="2015" name="Sci. Rep.">
        <title>Genome of the facultative scuticociliatosis pathogen Pseudocohnilembus persalinus provides insight into its virulence through horizontal gene transfer.</title>
        <authorList>
            <person name="Xiong J."/>
            <person name="Wang G."/>
            <person name="Cheng J."/>
            <person name="Tian M."/>
            <person name="Pan X."/>
            <person name="Warren A."/>
            <person name="Jiang C."/>
            <person name="Yuan D."/>
            <person name="Miao W."/>
        </authorList>
    </citation>
    <scope>NUCLEOTIDE SEQUENCE [LARGE SCALE GENOMIC DNA]</scope>
    <source>
        <strain evidence="6">36N120E</strain>
    </source>
</reference>
<name>A0A0V0QFK8_PSEPJ</name>
<gene>
    <name evidence="6" type="ORF">PPERSA_09586</name>
</gene>